<feature type="chain" id="PRO_5046440797" description="DUF4177 domain-containing protein" evidence="1">
    <location>
        <begin position="21"/>
        <end position="128"/>
    </location>
</feature>
<accession>A0ABW5IQF3</accession>
<proteinExistence type="predicted"/>
<dbReference type="Proteomes" id="UP001597544">
    <property type="component" value="Unassembled WGS sequence"/>
</dbReference>
<gene>
    <name evidence="2" type="ORF">ACFSRY_15115</name>
</gene>
<protein>
    <recommendedName>
        <fullName evidence="4">DUF4177 domain-containing protein</fullName>
    </recommendedName>
</protein>
<dbReference type="RefSeq" id="WP_377509453.1">
    <property type="nucleotide sequence ID" value="NZ_JBHULU010000021.1"/>
</dbReference>
<comment type="caution">
    <text evidence="2">The sequence shown here is derived from an EMBL/GenBank/DDBJ whole genome shotgun (WGS) entry which is preliminary data.</text>
</comment>
<dbReference type="EMBL" id="JBHULU010000021">
    <property type="protein sequence ID" value="MFD2515202.1"/>
    <property type="molecule type" value="Genomic_DNA"/>
</dbReference>
<evidence type="ECO:0000313" key="3">
    <source>
        <dbReference type="Proteomes" id="UP001597544"/>
    </source>
</evidence>
<organism evidence="2 3">
    <name type="scientific">Pontibacter locisalis</name>
    <dbReference type="NCBI Taxonomy" id="1719035"/>
    <lineage>
        <taxon>Bacteria</taxon>
        <taxon>Pseudomonadati</taxon>
        <taxon>Bacteroidota</taxon>
        <taxon>Cytophagia</taxon>
        <taxon>Cytophagales</taxon>
        <taxon>Hymenobacteraceae</taxon>
        <taxon>Pontibacter</taxon>
    </lineage>
</organism>
<name>A0ABW5IQF3_9BACT</name>
<feature type="signal peptide" evidence="1">
    <location>
        <begin position="1"/>
        <end position="20"/>
    </location>
</feature>
<keyword evidence="3" id="KW-1185">Reference proteome</keyword>
<keyword evidence="1" id="KW-0732">Signal</keyword>
<evidence type="ECO:0008006" key="4">
    <source>
        <dbReference type="Google" id="ProtNLM"/>
    </source>
</evidence>
<reference evidence="3" key="1">
    <citation type="journal article" date="2019" name="Int. J. Syst. Evol. Microbiol.">
        <title>The Global Catalogue of Microorganisms (GCM) 10K type strain sequencing project: providing services to taxonomists for standard genome sequencing and annotation.</title>
        <authorList>
            <consortium name="The Broad Institute Genomics Platform"/>
            <consortium name="The Broad Institute Genome Sequencing Center for Infectious Disease"/>
            <person name="Wu L."/>
            <person name="Ma J."/>
        </authorList>
    </citation>
    <scope>NUCLEOTIDE SEQUENCE [LARGE SCALE GENOMIC DNA]</scope>
    <source>
        <strain evidence="3">KCTC 42498</strain>
    </source>
</reference>
<evidence type="ECO:0000256" key="1">
    <source>
        <dbReference type="SAM" id="SignalP"/>
    </source>
</evidence>
<evidence type="ECO:0000313" key="2">
    <source>
        <dbReference type="EMBL" id="MFD2515202.1"/>
    </source>
</evidence>
<sequence length="128" mass="14769">MKKALLLLVIPFGLSLSASAQTQPNPEYYQPTKLQEAPGSQAEEYVQVLLTPTDWGKSYKVRLEFGDRIVSINQYLKTDAKEERSFPTTVAVMNLMNEQGWEFLNFIPDTDGKFDYRRFLMKRKIVKA</sequence>